<dbReference type="InParanoid" id="A0A0D1YZR2"/>
<feature type="compositionally biased region" description="Basic and acidic residues" evidence="2">
    <location>
        <begin position="780"/>
        <end position="855"/>
    </location>
</feature>
<feature type="compositionally biased region" description="Basic residues" evidence="2">
    <location>
        <begin position="13"/>
        <end position="31"/>
    </location>
</feature>
<evidence type="ECO:0000259" key="4">
    <source>
        <dbReference type="Pfam" id="PF24521"/>
    </source>
</evidence>
<dbReference type="Pfam" id="PF12796">
    <property type="entry name" value="Ank_2"/>
    <property type="match status" value="1"/>
</dbReference>
<dbReference type="InterPro" id="IPR056015">
    <property type="entry name" value="DUF7593"/>
</dbReference>
<feature type="compositionally biased region" description="Polar residues" evidence="2">
    <location>
        <begin position="1086"/>
        <end position="1095"/>
    </location>
</feature>
<gene>
    <name evidence="5" type="ORF">PV09_02676</name>
</gene>
<dbReference type="OrthoDB" id="194358at2759"/>
<dbReference type="PROSITE" id="PS50088">
    <property type="entry name" value="ANK_REPEAT"/>
    <property type="match status" value="2"/>
</dbReference>
<dbReference type="SMART" id="SM00248">
    <property type="entry name" value="ANK"/>
    <property type="match status" value="4"/>
</dbReference>
<dbReference type="VEuPathDB" id="FungiDB:PV09_02676"/>
<dbReference type="PROSITE" id="PS50297">
    <property type="entry name" value="ANK_REP_REGION"/>
    <property type="match status" value="2"/>
</dbReference>
<keyword evidence="1" id="KW-0040">ANK repeat</keyword>
<evidence type="ECO:0000313" key="6">
    <source>
        <dbReference type="Proteomes" id="UP000053259"/>
    </source>
</evidence>
<feature type="compositionally biased region" description="Polar residues" evidence="2">
    <location>
        <begin position="700"/>
        <end position="709"/>
    </location>
</feature>
<feature type="compositionally biased region" description="Basic and acidic residues" evidence="2">
    <location>
        <begin position="1062"/>
        <end position="1079"/>
    </location>
</feature>
<dbReference type="Pfam" id="PF24521">
    <property type="entry name" value="Ank_KRIT1"/>
    <property type="match status" value="1"/>
</dbReference>
<evidence type="ECO:0000256" key="1">
    <source>
        <dbReference type="PROSITE-ProRule" id="PRU00023"/>
    </source>
</evidence>
<feature type="compositionally biased region" description="Basic and acidic residues" evidence="2">
    <location>
        <begin position="189"/>
        <end position="229"/>
    </location>
</feature>
<name>A0A0D1YZR2_9PEZI</name>
<dbReference type="PANTHER" id="PTHR24149:SF14">
    <property type="entry name" value="ANKYRIN REPEAT DOMAIN 12"/>
    <property type="match status" value="1"/>
</dbReference>
<feature type="repeat" description="ANK" evidence="1">
    <location>
        <begin position="406"/>
        <end position="438"/>
    </location>
</feature>
<feature type="region of interest" description="Disordered" evidence="2">
    <location>
        <begin position="468"/>
        <end position="489"/>
    </location>
</feature>
<feature type="compositionally biased region" description="Polar residues" evidence="2">
    <location>
        <begin position="111"/>
        <end position="135"/>
    </location>
</feature>
<feature type="compositionally biased region" description="Basic and acidic residues" evidence="2">
    <location>
        <begin position="137"/>
        <end position="166"/>
    </location>
</feature>
<feature type="compositionally biased region" description="Acidic residues" evidence="2">
    <location>
        <begin position="472"/>
        <end position="483"/>
    </location>
</feature>
<dbReference type="InterPro" id="IPR036770">
    <property type="entry name" value="Ankyrin_rpt-contain_sf"/>
</dbReference>
<dbReference type="AlphaFoldDB" id="A0A0D1YZR2"/>
<dbReference type="Gene3D" id="1.25.40.20">
    <property type="entry name" value="Ankyrin repeat-containing domain"/>
    <property type="match status" value="2"/>
</dbReference>
<feature type="compositionally biased region" description="Polar residues" evidence="2">
    <location>
        <begin position="39"/>
        <end position="49"/>
    </location>
</feature>
<feature type="region of interest" description="Disordered" evidence="2">
    <location>
        <begin position="633"/>
        <end position="855"/>
    </location>
</feature>
<sequence>MTSGSSTSPTAAAHHRRTSSHSSSSHRHHPVRSPSDRPTSLSKSQSPSPEQARKRANSSKVVNGHAEPSKTSNGHADSEAETDILSDDEHTRAGTKKKVVKREPKDDADASSVSLKSRTDPTRSQSVSRASSLNGDTADRKERKPNGTDGRENGHAKTALKERPRLSNDVNKVSSRAQSADATNSPNDLSDRSRQVHSAEPRKRKFSDAQKPSKLEPPRQKPRLDEAVKSAKSQKRPSSPPTPGTPGLRSSHRRSASTQSTNLTSAGLGSTRSRRDTSGTSMPSGNKEWATSDMSSDEAASYPPIPKLAPPPRSGRAAYRAMTSPARTAPASKRADKFGSTPLARACEKGNFKAVRQAYEEAPGEIDQTDNGGFAPLQKAALAGYADIVQFLLEKGCRKDCCSKDEQDTPLIDAVENGHVEVVRLLLEHGVNPHHQNKSGKRAIDAIDDDEEYAPELRAMLQKAMQEYVGSESDDEDDDDDPDFPLIRPEDKNRADLLYLEPNRANLLDYARKGDVVAVDHFLSSVKPDNSHAVVAARAGHHLVLNLLLASAGQQLEKDPDPAKYDETPLLAAIGRGHLRVIKLLLEQDNFNPTRRTKNGKLYWEVAEERRGPKWQAERDLLKKYYDAYIAKNKKTSPKERSPSPQAVKEKKTTRKPPVSSPNNKDAKRKFRPVLESSESEDSEEEVRVRKKPMRERRSSLVSRGSNNDPPSPVASRKSSDGKAIKREDLKSTKDVKDSSKSNSRKASSDKRHSTDSKFDDKPEKPDKSEKPAKATTPESVREARKAEEEAKAAEAAEKAAEAERRKREAEEAAAREAARKAEEERLKKEKEEQERKEREERERKEKAEREERERRIAALPTALRIAVEKGSSRPLHFRPATKDHPEELGISMQFLPIQTAPLRNIDPNCNEGQRDELYIMNFQAVGILGLPSELRMTEFPDWEKKPVTNEQRDLFLDSYDLSKLAQEYRWPQAGESGHDHASISKALKETREAFLKMEPLQWIKFADFEAALKRPEYKHLEGLRMRTCNCRIKEEPDSAIDISFLFDDDEPAPSVTDVDVDMEKGSGKGKEKDTKAEPDTVTAMKDQTSAEGVT</sequence>
<feature type="domain" description="DUF7593" evidence="3">
    <location>
        <begin position="856"/>
        <end position="1015"/>
    </location>
</feature>
<proteinExistence type="predicted"/>
<dbReference type="Proteomes" id="UP000053259">
    <property type="component" value="Unassembled WGS sequence"/>
</dbReference>
<dbReference type="GeneID" id="27310649"/>
<dbReference type="STRING" id="253628.A0A0D1YZR2"/>
<feature type="compositionally biased region" description="Basic and acidic residues" evidence="2">
    <location>
        <begin position="747"/>
        <end position="773"/>
    </location>
</feature>
<feature type="repeat" description="ANK" evidence="1">
    <location>
        <begin position="372"/>
        <end position="404"/>
    </location>
</feature>
<dbReference type="PANTHER" id="PTHR24149">
    <property type="entry name" value="ANKYRIN REPEAT DOMAIN-CONTAINING PROTEIN 12"/>
    <property type="match status" value="1"/>
</dbReference>
<feature type="domain" description="KRIT1 ARM-repeats" evidence="4">
    <location>
        <begin position="492"/>
        <end position="629"/>
    </location>
</feature>
<feature type="compositionally biased region" description="Basic and acidic residues" evidence="2">
    <location>
        <begin position="718"/>
        <end position="740"/>
    </location>
</feature>
<dbReference type="Pfam" id="PF24513">
    <property type="entry name" value="DUF7593"/>
    <property type="match status" value="1"/>
</dbReference>
<feature type="compositionally biased region" description="Polar residues" evidence="2">
    <location>
        <begin position="256"/>
        <end position="265"/>
    </location>
</feature>
<dbReference type="InterPro" id="IPR002110">
    <property type="entry name" value="Ankyrin_rpt"/>
</dbReference>
<dbReference type="InterPro" id="IPR053210">
    <property type="entry name" value="ANKRD12"/>
</dbReference>
<evidence type="ECO:0000256" key="2">
    <source>
        <dbReference type="SAM" id="MobiDB-lite"/>
    </source>
</evidence>
<feature type="compositionally biased region" description="Pro residues" evidence="2">
    <location>
        <begin position="303"/>
        <end position="313"/>
    </location>
</feature>
<evidence type="ECO:0000259" key="3">
    <source>
        <dbReference type="Pfam" id="PF24513"/>
    </source>
</evidence>
<organism evidence="5 6">
    <name type="scientific">Verruconis gallopava</name>
    <dbReference type="NCBI Taxonomy" id="253628"/>
    <lineage>
        <taxon>Eukaryota</taxon>
        <taxon>Fungi</taxon>
        <taxon>Dikarya</taxon>
        <taxon>Ascomycota</taxon>
        <taxon>Pezizomycotina</taxon>
        <taxon>Dothideomycetes</taxon>
        <taxon>Pleosporomycetidae</taxon>
        <taxon>Venturiales</taxon>
        <taxon>Sympoventuriaceae</taxon>
        <taxon>Verruconis</taxon>
    </lineage>
</organism>
<feature type="compositionally biased region" description="Low complexity" evidence="2">
    <location>
        <begin position="1"/>
        <end position="12"/>
    </location>
</feature>
<dbReference type="GO" id="GO:0005654">
    <property type="term" value="C:nucleoplasm"/>
    <property type="evidence" value="ECO:0007669"/>
    <property type="project" value="TreeGrafter"/>
</dbReference>
<keyword evidence="6" id="KW-1185">Reference proteome</keyword>
<dbReference type="InterPro" id="IPR056485">
    <property type="entry name" value="ARM_KRIT1"/>
</dbReference>
<feature type="region of interest" description="Disordered" evidence="2">
    <location>
        <begin position="1050"/>
        <end position="1095"/>
    </location>
</feature>
<feature type="compositionally biased region" description="Polar residues" evidence="2">
    <location>
        <begin position="168"/>
        <end position="188"/>
    </location>
</feature>
<evidence type="ECO:0000313" key="5">
    <source>
        <dbReference type="EMBL" id="KIW06197.1"/>
    </source>
</evidence>
<dbReference type="SUPFAM" id="SSF48403">
    <property type="entry name" value="Ankyrin repeat"/>
    <property type="match status" value="1"/>
</dbReference>
<dbReference type="EMBL" id="KN847535">
    <property type="protein sequence ID" value="KIW06197.1"/>
    <property type="molecule type" value="Genomic_DNA"/>
</dbReference>
<accession>A0A0D1YZR2</accession>
<protein>
    <submittedName>
        <fullName evidence="5">Uncharacterized protein</fullName>
    </submittedName>
</protein>
<reference evidence="5 6" key="1">
    <citation type="submission" date="2015-01" db="EMBL/GenBank/DDBJ databases">
        <title>The Genome Sequence of Ochroconis gallopava CBS43764.</title>
        <authorList>
            <consortium name="The Broad Institute Genomics Platform"/>
            <person name="Cuomo C."/>
            <person name="de Hoog S."/>
            <person name="Gorbushina A."/>
            <person name="Stielow B."/>
            <person name="Teixiera M."/>
            <person name="Abouelleil A."/>
            <person name="Chapman S.B."/>
            <person name="Priest M."/>
            <person name="Young S.K."/>
            <person name="Wortman J."/>
            <person name="Nusbaum C."/>
            <person name="Birren B."/>
        </authorList>
    </citation>
    <scope>NUCLEOTIDE SEQUENCE [LARGE SCALE GENOMIC DNA]</scope>
    <source>
        <strain evidence="5 6">CBS 43764</strain>
    </source>
</reference>
<feature type="region of interest" description="Disordered" evidence="2">
    <location>
        <begin position="1"/>
        <end position="337"/>
    </location>
</feature>
<dbReference type="RefSeq" id="XP_016216066.1">
    <property type="nucleotide sequence ID" value="XM_016355760.1"/>
</dbReference>